<dbReference type="PANTHER" id="PTHR30151">
    <property type="entry name" value="ALKANE SULFONATE ABC TRANSPORTER-RELATED, MEMBRANE SUBUNIT"/>
    <property type="match status" value="1"/>
</dbReference>
<feature type="compositionally biased region" description="Low complexity" evidence="8">
    <location>
        <begin position="14"/>
        <end position="24"/>
    </location>
</feature>
<comment type="subcellular location">
    <subcellularLocation>
        <location evidence="1 7">Cell membrane</location>
        <topology evidence="1 7">Multi-pass membrane protein</topology>
    </subcellularLocation>
</comment>
<dbReference type="Gene3D" id="1.10.3720.10">
    <property type="entry name" value="MetI-like"/>
    <property type="match status" value="1"/>
</dbReference>
<dbReference type="GO" id="GO:0005886">
    <property type="term" value="C:plasma membrane"/>
    <property type="evidence" value="ECO:0007669"/>
    <property type="project" value="UniProtKB-SubCell"/>
</dbReference>
<proteinExistence type="inferred from homology"/>
<evidence type="ECO:0000256" key="5">
    <source>
        <dbReference type="ARBA" id="ARBA00022989"/>
    </source>
</evidence>
<dbReference type="Proteomes" id="UP000782312">
    <property type="component" value="Unassembled WGS sequence"/>
</dbReference>
<feature type="region of interest" description="Disordered" evidence="8">
    <location>
        <begin position="1"/>
        <end position="24"/>
    </location>
</feature>
<evidence type="ECO:0000259" key="9">
    <source>
        <dbReference type="PROSITE" id="PS50928"/>
    </source>
</evidence>
<feature type="transmembrane region" description="Helical" evidence="7">
    <location>
        <begin position="204"/>
        <end position="227"/>
    </location>
</feature>
<dbReference type="InterPro" id="IPR035906">
    <property type="entry name" value="MetI-like_sf"/>
</dbReference>
<dbReference type="AlphaFoldDB" id="A0A932MMA4"/>
<feature type="transmembrane region" description="Helical" evidence="7">
    <location>
        <begin position="151"/>
        <end position="173"/>
    </location>
</feature>
<sequence length="279" mass="30570">MAHPVSHAGRREAGPAPLAAGAKPAGGRARHTHVYLAIGLGVGFLLLWEFLSQRAIIEPVLFPPPTKIAAGWWMLVTSDFFAKHFWITMMEIALGFLLGAGIGLLLGILLATVPAVRLTLYPYIIAFQALPKVVLAPLFIIWFGFGPASKIATALAICFFPVMINTVVGLQLVEENALKLMRSLRASRWQVFAKLRFPNALPHIFAGLKTSLTFAMIGAIVAEFLIAADNGLGRLVQIYQLQIQVHLMIAVVVIVSVLGILGVTLMDMLDRRIVFWRER</sequence>
<evidence type="ECO:0000256" key="7">
    <source>
        <dbReference type="RuleBase" id="RU363032"/>
    </source>
</evidence>
<feature type="transmembrane region" description="Helical" evidence="7">
    <location>
        <begin position="85"/>
        <end position="111"/>
    </location>
</feature>
<gene>
    <name evidence="10" type="ORF">HYZ11_02605</name>
</gene>
<comment type="similarity">
    <text evidence="7">Belongs to the binding-protein-dependent transport system permease family.</text>
</comment>
<evidence type="ECO:0000256" key="1">
    <source>
        <dbReference type="ARBA" id="ARBA00004651"/>
    </source>
</evidence>
<evidence type="ECO:0000256" key="8">
    <source>
        <dbReference type="SAM" id="MobiDB-lite"/>
    </source>
</evidence>
<accession>A0A932MMA4</accession>
<comment type="caution">
    <text evidence="10">The sequence shown here is derived from an EMBL/GenBank/DDBJ whole genome shotgun (WGS) entry which is preliminary data.</text>
</comment>
<name>A0A932MMA4_UNCTE</name>
<evidence type="ECO:0000256" key="3">
    <source>
        <dbReference type="ARBA" id="ARBA00022475"/>
    </source>
</evidence>
<protein>
    <submittedName>
        <fullName evidence="10">ABC transporter permease</fullName>
    </submittedName>
</protein>
<dbReference type="EMBL" id="JACPUR010000004">
    <property type="protein sequence ID" value="MBI3126478.1"/>
    <property type="molecule type" value="Genomic_DNA"/>
</dbReference>
<evidence type="ECO:0000256" key="2">
    <source>
        <dbReference type="ARBA" id="ARBA00022448"/>
    </source>
</evidence>
<dbReference type="Pfam" id="PF00528">
    <property type="entry name" value="BPD_transp_1"/>
    <property type="match status" value="1"/>
</dbReference>
<evidence type="ECO:0000313" key="11">
    <source>
        <dbReference type="Proteomes" id="UP000782312"/>
    </source>
</evidence>
<keyword evidence="6 7" id="KW-0472">Membrane</keyword>
<keyword evidence="3" id="KW-1003">Cell membrane</keyword>
<organism evidence="10 11">
    <name type="scientific">Tectimicrobiota bacterium</name>
    <dbReference type="NCBI Taxonomy" id="2528274"/>
    <lineage>
        <taxon>Bacteria</taxon>
        <taxon>Pseudomonadati</taxon>
        <taxon>Nitrospinota/Tectimicrobiota group</taxon>
        <taxon>Candidatus Tectimicrobiota</taxon>
    </lineage>
</organism>
<dbReference type="PROSITE" id="PS50928">
    <property type="entry name" value="ABC_TM1"/>
    <property type="match status" value="1"/>
</dbReference>
<dbReference type="GO" id="GO:0055085">
    <property type="term" value="P:transmembrane transport"/>
    <property type="evidence" value="ECO:0007669"/>
    <property type="project" value="InterPro"/>
</dbReference>
<feature type="transmembrane region" description="Helical" evidence="7">
    <location>
        <begin position="123"/>
        <end position="145"/>
    </location>
</feature>
<feature type="transmembrane region" description="Helical" evidence="7">
    <location>
        <begin position="33"/>
        <end position="51"/>
    </location>
</feature>
<reference evidence="10" key="1">
    <citation type="submission" date="2020-07" db="EMBL/GenBank/DDBJ databases">
        <title>Huge and variable diversity of episymbiotic CPR bacteria and DPANN archaea in groundwater ecosystems.</title>
        <authorList>
            <person name="He C.Y."/>
            <person name="Keren R."/>
            <person name="Whittaker M."/>
            <person name="Farag I.F."/>
            <person name="Doudna J."/>
            <person name="Cate J.H.D."/>
            <person name="Banfield J.F."/>
        </authorList>
    </citation>
    <scope>NUCLEOTIDE SEQUENCE</scope>
    <source>
        <strain evidence="10">NC_groundwater_763_Ag_S-0.2um_68_21</strain>
    </source>
</reference>
<feature type="transmembrane region" description="Helical" evidence="7">
    <location>
        <begin position="247"/>
        <end position="269"/>
    </location>
</feature>
<evidence type="ECO:0000256" key="4">
    <source>
        <dbReference type="ARBA" id="ARBA00022692"/>
    </source>
</evidence>
<keyword evidence="4 7" id="KW-0812">Transmembrane</keyword>
<evidence type="ECO:0000313" key="10">
    <source>
        <dbReference type="EMBL" id="MBI3126478.1"/>
    </source>
</evidence>
<dbReference type="InterPro" id="IPR000515">
    <property type="entry name" value="MetI-like"/>
</dbReference>
<dbReference type="SUPFAM" id="SSF161098">
    <property type="entry name" value="MetI-like"/>
    <property type="match status" value="1"/>
</dbReference>
<evidence type="ECO:0000256" key="6">
    <source>
        <dbReference type="ARBA" id="ARBA00023136"/>
    </source>
</evidence>
<dbReference type="CDD" id="cd06261">
    <property type="entry name" value="TM_PBP2"/>
    <property type="match status" value="1"/>
</dbReference>
<keyword evidence="2 7" id="KW-0813">Transport</keyword>
<dbReference type="PANTHER" id="PTHR30151:SF20">
    <property type="entry name" value="ABC TRANSPORTER PERMEASE PROTEIN HI_0355-RELATED"/>
    <property type="match status" value="1"/>
</dbReference>
<feature type="domain" description="ABC transmembrane type-1" evidence="9">
    <location>
        <begin position="85"/>
        <end position="266"/>
    </location>
</feature>
<keyword evidence="5 7" id="KW-1133">Transmembrane helix</keyword>